<evidence type="ECO:0000256" key="3">
    <source>
        <dbReference type="ARBA" id="ARBA00022741"/>
    </source>
</evidence>
<dbReference type="InterPro" id="IPR000719">
    <property type="entry name" value="Prot_kinase_dom"/>
</dbReference>
<keyword evidence="4 7" id="KW-0418">Kinase</keyword>
<dbReference type="Pfam" id="PF00069">
    <property type="entry name" value="Pkinase"/>
    <property type="match status" value="1"/>
</dbReference>
<keyword evidence="2" id="KW-0808">Transferase</keyword>
<dbReference type="EMBL" id="FUXI01000022">
    <property type="protein sequence ID" value="SJZ94538.1"/>
    <property type="molecule type" value="Genomic_DNA"/>
</dbReference>
<keyword evidence="3" id="KW-0547">Nucleotide-binding</keyword>
<protein>
    <recommendedName>
        <fullName evidence="1">non-specific serine/threonine protein kinase</fullName>
        <ecNumber evidence="1">2.7.11.1</ecNumber>
    </recommendedName>
</protein>
<dbReference type="PROSITE" id="PS50011">
    <property type="entry name" value="PROTEIN_KINASE_DOM"/>
    <property type="match status" value="1"/>
</dbReference>
<evidence type="ECO:0000259" key="6">
    <source>
        <dbReference type="PROSITE" id="PS50011"/>
    </source>
</evidence>
<dbReference type="OrthoDB" id="9788659at2"/>
<dbReference type="PANTHER" id="PTHR43289">
    <property type="entry name" value="MITOGEN-ACTIVATED PROTEIN KINASE KINASE KINASE 20-RELATED"/>
    <property type="match status" value="1"/>
</dbReference>
<keyword evidence="8" id="KW-1185">Reference proteome</keyword>
<dbReference type="GO" id="GO:0005524">
    <property type="term" value="F:ATP binding"/>
    <property type="evidence" value="ECO:0007669"/>
    <property type="project" value="UniProtKB-KW"/>
</dbReference>
<evidence type="ECO:0000256" key="5">
    <source>
        <dbReference type="ARBA" id="ARBA00022840"/>
    </source>
</evidence>
<dbReference type="SUPFAM" id="SSF56112">
    <property type="entry name" value="Protein kinase-like (PK-like)"/>
    <property type="match status" value="1"/>
</dbReference>
<dbReference type="GO" id="GO:0004674">
    <property type="term" value="F:protein serine/threonine kinase activity"/>
    <property type="evidence" value="ECO:0007669"/>
    <property type="project" value="UniProtKB-EC"/>
</dbReference>
<gene>
    <name evidence="7" type="ORF">SAMN02745116_01918</name>
</gene>
<reference evidence="7 8" key="1">
    <citation type="submission" date="2017-02" db="EMBL/GenBank/DDBJ databases">
        <authorList>
            <person name="Peterson S.W."/>
        </authorList>
    </citation>
    <scope>NUCLEOTIDE SEQUENCE [LARGE SCALE GENOMIC DNA]</scope>
    <source>
        <strain evidence="7 8">ATCC BAA-1030</strain>
    </source>
</reference>
<evidence type="ECO:0000313" key="7">
    <source>
        <dbReference type="EMBL" id="SJZ94538.1"/>
    </source>
</evidence>
<dbReference type="Proteomes" id="UP000190328">
    <property type="component" value="Unassembled WGS sequence"/>
</dbReference>
<evidence type="ECO:0000256" key="1">
    <source>
        <dbReference type="ARBA" id="ARBA00012513"/>
    </source>
</evidence>
<evidence type="ECO:0000256" key="2">
    <source>
        <dbReference type="ARBA" id="ARBA00022679"/>
    </source>
</evidence>
<keyword evidence="5" id="KW-0067">ATP-binding</keyword>
<dbReference type="STRING" id="263852.SAMN02745116_01918"/>
<dbReference type="InterPro" id="IPR008266">
    <property type="entry name" value="Tyr_kinase_AS"/>
</dbReference>
<dbReference type="PROSITE" id="PS00109">
    <property type="entry name" value="PROTEIN_KINASE_TYR"/>
    <property type="match status" value="1"/>
</dbReference>
<sequence length="505" mass="58129">MLDSNALKEASNVFIGDSEPWFKYKSGSELVTFFNQYFGVGDTYAQGFPSRWRYVYDHLVDLLNNHQIDKFFNIILSKEYILSELKISEVEAVARAQEIFQGFNHLLRPYSFMLSSKNGQYHLARIDEDLKFIGAGGFANVYLQLSTGYIIKKLKDDFLVNTGIKSRFKREYKITESLQDISMIIKVIDFDEDTYSYRMERAETTLAEFVKENNLNESSKVTLISQIMDVMSEVHSRNIVHRDLSPTNIFVVRGVVKIADFGLGKDLNIFSSHQTMTTAAVGQYWYCAPEQFMLLKDGDKRSDIYSLGRIINFIMNGSPLNVAHQFRSIAEKATNENSIYRYDDAEQMKAHLERSIKYHSDKERLQLVAKKILDRQFDDDIESYIYEMPKDKMCESLKNSRGEGFSEALLKFMKIDEKHAQHVIQSIESGYDEAAGGEFAAFDPFASFADDVLVEQPPFSFTINEIAAKILRYVAKDVNRFSAQRMIEKLLAQGLEPMIEEILEN</sequence>
<dbReference type="RefSeq" id="WP_078807836.1">
    <property type="nucleotide sequence ID" value="NZ_FUXI01000022.1"/>
</dbReference>
<dbReference type="AlphaFoldDB" id="A0A1T4PUC2"/>
<dbReference type="EC" id="2.7.11.1" evidence="1"/>
<evidence type="ECO:0000313" key="8">
    <source>
        <dbReference type="Proteomes" id="UP000190328"/>
    </source>
</evidence>
<accession>A0A1T4PUC2</accession>
<dbReference type="PANTHER" id="PTHR43289:SF6">
    <property type="entry name" value="SERINE_THREONINE-PROTEIN KINASE NEKL-3"/>
    <property type="match status" value="1"/>
</dbReference>
<organism evidence="7 8">
    <name type="scientific">Pilibacter termitis</name>
    <dbReference type="NCBI Taxonomy" id="263852"/>
    <lineage>
        <taxon>Bacteria</taxon>
        <taxon>Bacillati</taxon>
        <taxon>Bacillota</taxon>
        <taxon>Bacilli</taxon>
        <taxon>Lactobacillales</taxon>
        <taxon>Enterococcaceae</taxon>
        <taxon>Pilibacter</taxon>
    </lineage>
</organism>
<feature type="domain" description="Protein kinase" evidence="6">
    <location>
        <begin position="127"/>
        <end position="499"/>
    </location>
</feature>
<dbReference type="InterPro" id="IPR011009">
    <property type="entry name" value="Kinase-like_dom_sf"/>
</dbReference>
<dbReference type="Gene3D" id="1.10.510.10">
    <property type="entry name" value="Transferase(Phosphotransferase) domain 1"/>
    <property type="match status" value="1"/>
</dbReference>
<proteinExistence type="predicted"/>
<evidence type="ECO:0000256" key="4">
    <source>
        <dbReference type="ARBA" id="ARBA00022777"/>
    </source>
</evidence>
<name>A0A1T4PUC2_9ENTE</name>